<dbReference type="InterPro" id="IPR007712">
    <property type="entry name" value="RelE/ParE_toxin"/>
</dbReference>
<dbReference type="PANTHER" id="PTHR38813:SF1">
    <property type="entry name" value="TOXIN RELE1-RELATED"/>
    <property type="match status" value="1"/>
</dbReference>
<evidence type="ECO:0000313" key="3">
    <source>
        <dbReference type="Proteomes" id="UP000321577"/>
    </source>
</evidence>
<evidence type="ECO:0008006" key="4">
    <source>
        <dbReference type="Google" id="ProtNLM"/>
    </source>
</evidence>
<dbReference type="SUPFAM" id="SSF143011">
    <property type="entry name" value="RelE-like"/>
    <property type="match status" value="1"/>
</dbReference>
<dbReference type="OrthoDB" id="163524at2"/>
<organism evidence="2 3">
    <name type="scientific">Brevifollis gellanilyticus</name>
    <dbReference type="NCBI Taxonomy" id="748831"/>
    <lineage>
        <taxon>Bacteria</taxon>
        <taxon>Pseudomonadati</taxon>
        <taxon>Verrucomicrobiota</taxon>
        <taxon>Verrucomicrobiia</taxon>
        <taxon>Verrucomicrobiales</taxon>
        <taxon>Verrucomicrobiaceae</taxon>
    </lineage>
</organism>
<accession>A0A512MC88</accession>
<keyword evidence="1" id="KW-1277">Toxin-antitoxin system</keyword>
<dbReference type="RefSeq" id="WP_146852233.1">
    <property type="nucleotide sequence ID" value="NZ_BKAG01000029.1"/>
</dbReference>
<sequence>MKLELTEAFLKDVKSTRDAELEHRVRKMILKIEQASSLSSLPQVKAMSGHPGYYRLRLGNYRAGFEVENDTLVFLRCLHRRDIYRYFP</sequence>
<reference evidence="2 3" key="1">
    <citation type="submission" date="2019-07" db="EMBL/GenBank/DDBJ databases">
        <title>Whole genome shotgun sequence of Brevifollis gellanilyticus NBRC 108608.</title>
        <authorList>
            <person name="Hosoyama A."/>
            <person name="Uohara A."/>
            <person name="Ohji S."/>
            <person name="Ichikawa N."/>
        </authorList>
    </citation>
    <scope>NUCLEOTIDE SEQUENCE [LARGE SCALE GENOMIC DNA]</scope>
    <source>
        <strain evidence="2 3">NBRC 108608</strain>
    </source>
</reference>
<name>A0A512MC88_9BACT</name>
<dbReference type="AlphaFoldDB" id="A0A512MC88"/>
<proteinExistence type="predicted"/>
<keyword evidence="3" id="KW-1185">Reference proteome</keyword>
<dbReference type="Gene3D" id="3.30.2310.20">
    <property type="entry name" value="RelE-like"/>
    <property type="match status" value="1"/>
</dbReference>
<dbReference type="EMBL" id="BKAG01000029">
    <property type="protein sequence ID" value="GEP44359.1"/>
    <property type="molecule type" value="Genomic_DNA"/>
</dbReference>
<dbReference type="InterPro" id="IPR052747">
    <property type="entry name" value="TA_system_RelE_toxin"/>
</dbReference>
<dbReference type="Proteomes" id="UP000321577">
    <property type="component" value="Unassembled WGS sequence"/>
</dbReference>
<comment type="caution">
    <text evidence="2">The sequence shown here is derived from an EMBL/GenBank/DDBJ whole genome shotgun (WGS) entry which is preliminary data.</text>
</comment>
<evidence type="ECO:0000256" key="1">
    <source>
        <dbReference type="ARBA" id="ARBA00022649"/>
    </source>
</evidence>
<gene>
    <name evidence="2" type="ORF">BGE01nite_36500</name>
</gene>
<dbReference type="Pfam" id="PF05016">
    <property type="entry name" value="ParE_toxin"/>
    <property type="match status" value="1"/>
</dbReference>
<dbReference type="PANTHER" id="PTHR38813">
    <property type="match status" value="1"/>
</dbReference>
<protein>
    <recommendedName>
        <fullName evidence="4">Plasmid stabilization protein</fullName>
    </recommendedName>
</protein>
<evidence type="ECO:0000313" key="2">
    <source>
        <dbReference type="EMBL" id="GEP44359.1"/>
    </source>
</evidence>
<dbReference type="InterPro" id="IPR035093">
    <property type="entry name" value="RelE/ParE_toxin_dom_sf"/>
</dbReference>